<dbReference type="PROSITE" id="PS51252">
    <property type="entry name" value="ANTISTASIN"/>
    <property type="match status" value="3"/>
</dbReference>
<name>A0AAE0ZCJ2_9GAST</name>
<evidence type="ECO:0000313" key="5">
    <source>
        <dbReference type="EMBL" id="KAK3766897.1"/>
    </source>
</evidence>
<reference evidence="5" key="1">
    <citation type="journal article" date="2023" name="G3 (Bethesda)">
        <title>A reference genome for the long-term kleptoplast-retaining sea slug Elysia crispata morphotype clarki.</title>
        <authorList>
            <person name="Eastman K.E."/>
            <person name="Pendleton A.L."/>
            <person name="Shaikh M.A."/>
            <person name="Suttiyut T."/>
            <person name="Ogas R."/>
            <person name="Tomko P."/>
            <person name="Gavelis G."/>
            <person name="Widhalm J.R."/>
            <person name="Wisecaver J.H."/>
        </authorList>
    </citation>
    <scope>NUCLEOTIDE SEQUENCE</scope>
    <source>
        <strain evidence="5">ECLA1</strain>
    </source>
</reference>
<evidence type="ECO:0000256" key="3">
    <source>
        <dbReference type="SAM" id="SignalP"/>
    </source>
</evidence>
<evidence type="ECO:0000259" key="4">
    <source>
        <dbReference type="PROSITE" id="PS51252"/>
    </source>
</evidence>
<evidence type="ECO:0000313" key="6">
    <source>
        <dbReference type="Proteomes" id="UP001283361"/>
    </source>
</evidence>
<dbReference type="AlphaFoldDB" id="A0AAE0ZCJ2"/>
<sequence length="303" mass="34058">MTRLRCSAGVLWCVLFSSFVSVSNARFFSMLCILKMPSKCAVGEVWDYKSCACLSDRVKCRPPSCPLRYYSARCIVYRKDPNGCQTCDCECDELSQICPVNCPNGTEILTRQNGCKECICKPNICNPVLCENVCPFGCMEDSNGCQTCRCKPKRHVCPTVMCGQMCPYGTFEDTNNCPTCICKPKPICPILSCDSFCPNGRMLDSNGCDKCTCKPVRPSHRDRCPPRACSTRCPNGSERDRNGCPTCKYVHFLSWSGFGYLARVDEQSGFDYLARRAVWIRLLDEQSGFDYLARRTAWIRLPG</sequence>
<keyword evidence="3" id="KW-0732">Signal</keyword>
<feature type="domain" description="Antistasin-like" evidence="4">
    <location>
        <begin position="188"/>
        <end position="213"/>
    </location>
</feature>
<feature type="domain" description="Antistasin-like" evidence="4">
    <location>
        <begin position="125"/>
        <end position="150"/>
    </location>
</feature>
<dbReference type="Gene3D" id="2.10.22.10">
    <property type="entry name" value="Antistasin, domain 1"/>
    <property type="match status" value="4"/>
</dbReference>
<organism evidence="5 6">
    <name type="scientific">Elysia crispata</name>
    <name type="common">lettuce slug</name>
    <dbReference type="NCBI Taxonomy" id="231223"/>
    <lineage>
        <taxon>Eukaryota</taxon>
        <taxon>Metazoa</taxon>
        <taxon>Spiralia</taxon>
        <taxon>Lophotrochozoa</taxon>
        <taxon>Mollusca</taxon>
        <taxon>Gastropoda</taxon>
        <taxon>Heterobranchia</taxon>
        <taxon>Euthyneura</taxon>
        <taxon>Panpulmonata</taxon>
        <taxon>Sacoglossa</taxon>
        <taxon>Placobranchoidea</taxon>
        <taxon>Plakobranchidae</taxon>
        <taxon>Elysia</taxon>
    </lineage>
</organism>
<keyword evidence="2" id="KW-0722">Serine protease inhibitor</keyword>
<feature type="signal peptide" evidence="3">
    <location>
        <begin position="1"/>
        <end position="25"/>
    </location>
</feature>
<keyword evidence="6" id="KW-1185">Reference proteome</keyword>
<proteinExistence type="predicted"/>
<dbReference type="Pfam" id="PF02822">
    <property type="entry name" value="Antistasin"/>
    <property type="match status" value="2"/>
</dbReference>
<dbReference type="SUPFAM" id="SSF57262">
    <property type="entry name" value="Leech antihemostatic proteins"/>
    <property type="match status" value="4"/>
</dbReference>
<gene>
    <name evidence="5" type="ORF">RRG08_040420</name>
</gene>
<dbReference type="EMBL" id="JAWDGP010004190">
    <property type="protein sequence ID" value="KAK3766897.1"/>
    <property type="molecule type" value="Genomic_DNA"/>
</dbReference>
<dbReference type="Proteomes" id="UP001283361">
    <property type="component" value="Unassembled WGS sequence"/>
</dbReference>
<accession>A0AAE0ZCJ2</accession>
<protein>
    <recommendedName>
        <fullName evidence="4">Antistasin-like domain-containing protein</fullName>
    </recommendedName>
</protein>
<dbReference type="GO" id="GO:0004867">
    <property type="term" value="F:serine-type endopeptidase inhibitor activity"/>
    <property type="evidence" value="ECO:0007669"/>
    <property type="project" value="UniProtKB-KW"/>
</dbReference>
<evidence type="ECO:0000256" key="1">
    <source>
        <dbReference type="ARBA" id="ARBA00022690"/>
    </source>
</evidence>
<dbReference type="InterPro" id="IPR011061">
    <property type="entry name" value="Hirudin/antistatin"/>
</dbReference>
<feature type="domain" description="Antistasin-like" evidence="4">
    <location>
        <begin position="224"/>
        <end position="249"/>
    </location>
</feature>
<keyword evidence="1" id="KW-0646">Protease inhibitor</keyword>
<dbReference type="InterPro" id="IPR004094">
    <property type="entry name" value="Antistasin-like"/>
</dbReference>
<evidence type="ECO:0000256" key="2">
    <source>
        <dbReference type="ARBA" id="ARBA00022900"/>
    </source>
</evidence>
<feature type="chain" id="PRO_5042017165" description="Antistasin-like domain-containing protein" evidence="3">
    <location>
        <begin position="26"/>
        <end position="303"/>
    </location>
</feature>
<comment type="caution">
    <text evidence="5">The sequence shown here is derived from an EMBL/GenBank/DDBJ whole genome shotgun (WGS) entry which is preliminary data.</text>
</comment>